<gene>
    <name evidence="2" type="ORF">GCM10023082_35640</name>
</gene>
<evidence type="ECO:0000313" key="2">
    <source>
        <dbReference type="EMBL" id="GAA3735367.1"/>
    </source>
</evidence>
<dbReference type="Proteomes" id="UP001499884">
    <property type="component" value="Unassembled WGS sequence"/>
</dbReference>
<organism evidence="2 3">
    <name type="scientific">Streptomyces tremellae</name>
    <dbReference type="NCBI Taxonomy" id="1124239"/>
    <lineage>
        <taxon>Bacteria</taxon>
        <taxon>Bacillati</taxon>
        <taxon>Actinomycetota</taxon>
        <taxon>Actinomycetes</taxon>
        <taxon>Kitasatosporales</taxon>
        <taxon>Streptomycetaceae</taxon>
        <taxon>Streptomyces</taxon>
    </lineage>
</organism>
<reference evidence="3" key="1">
    <citation type="journal article" date="2019" name="Int. J. Syst. Evol. Microbiol.">
        <title>The Global Catalogue of Microorganisms (GCM) 10K type strain sequencing project: providing services to taxonomists for standard genome sequencing and annotation.</title>
        <authorList>
            <consortium name="The Broad Institute Genomics Platform"/>
            <consortium name="The Broad Institute Genome Sequencing Center for Infectious Disease"/>
            <person name="Wu L."/>
            <person name="Ma J."/>
        </authorList>
    </citation>
    <scope>NUCLEOTIDE SEQUENCE [LARGE SCALE GENOMIC DNA]</scope>
    <source>
        <strain evidence="3">JCM 30846</strain>
    </source>
</reference>
<sequence>MATDTIASIEQGRRLLKQDQAELLDRILDTKGLLAAALDHMPDAAMTPLWTQQLFDLDKDAATVSSYENQVVPGLLQTEAYTRAVFSNRLPPTTMTSRRCIQRSGKTVRDCCNRKHRRPSASFVSFVVWEPVLHLRLCTDAEHKQHIWHLRAMADLPGLIRTPQGPC</sequence>
<dbReference type="EMBL" id="BAABEP010000023">
    <property type="protein sequence ID" value="GAA3735367.1"/>
    <property type="molecule type" value="Genomic_DNA"/>
</dbReference>
<dbReference type="InterPro" id="IPR043917">
    <property type="entry name" value="DUF5753"/>
</dbReference>
<evidence type="ECO:0000313" key="3">
    <source>
        <dbReference type="Proteomes" id="UP001499884"/>
    </source>
</evidence>
<dbReference type="Pfam" id="PF19054">
    <property type="entry name" value="DUF5753"/>
    <property type="match status" value="1"/>
</dbReference>
<name>A0ABP7FCV9_9ACTN</name>
<evidence type="ECO:0000259" key="1">
    <source>
        <dbReference type="Pfam" id="PF19054"/>
    </source>
</evidence>
<proteinExistence type="predicted"/>
<accession>A0ABP7FCV9</accession>
<protein>
    <recommendedName>
        <fullName evidence="1">DUF5753 domain-containing protein</fullName>
    </recommendedName>
</protein>
<comment type="caution">
    <text evidence="2">The sequence shown here is derived from an EMBL/GenBank/DDBJ whole genome shotgun (WGS) entry which is preliminary data.</text>
</comment>
<keyword evidence="3" id="KW-1185">Reference proteome</keyword>
<feature type="domain" description="DUF5753" evidence="1">
    <location>
        <begin position="52"/>
        <end position="158"/>
    </location>
</feature>